<accession>A0ABD3EN57</accession>
<dbReference type="PANTHER" id="PTHR33736:SF15">
    <property type="entry name" value="F-BOX DOMAIN-CONTAINING PROTEIN"/>
    <property type="match status" value="1"/>
</dbReference>
<sequence>MELEPNHIKSLSQDLILDILSRLDGPTLAATAATCIDLRDAAEDEKLWQKLCHDTWPSTSKRQLSLEKTGGFKSLYSDAFPLILQHEVKSAVLRKTIASFDTSLSSMDFISFIDIYYKGQCIFSKVMDSIIEGVVDLQGFVCYPLHLDVSTNLPLTTFLDCDETKDISSNKIVGDVRLSWILFDRTNGKAVNISSWTPRSIEKGISSEDGYLICFGSVVTTENGITTHVLAEFAITVQCKLLIKQGCIIWTEITLAIKDIDGSHLNGERSVRVMKQALSCTRSVNHYMVKSRYQQFCEHKTKLKLMKEQQELLANLVCATIAIATLLGICYVCAAVL</sequence>
<evidence type="ECO:0000313" key="3">
    <source>
        <dbReference type="EMBL" id="KAL3655853.1"/>
    </source>
</evidence>
<gene>
    <name evidence="3" type="ORF">CASFOL_000249</name>
</gene>
<keyword evidence="1" id="KW-0812">Transmembrane</keyword>
<reference evidence="4" key="1">
    <citation type="journal article" date="2024" name="IScience">
        <title>Strigolactones Initiate the Formation of Haustorium-like Structures in Castilleja.</title>
        <authorList>
            <person name="Buerger M."/>
            <person name="Peterson D."/>
            <person name="Chory J."/>
        </authorList>
    </citation>
    <scope>NUCLEOTIDE SEQUENCE [LARGE SCALE GENOMIC DNA]</scope>
</reference>
<evidence type="ECO:0000256" key="1">
    <source>
        <dbReference type="SAM" id="Phobius"/>
    </source>
</evidence>
<protein>
    <recommendedName>
        <fullName evidence="2">F-box domain-containing protein</fullName>
    </recommendedName>
</protein>
<dbReference type="InterPro" id="IPR045283">
    <property type="entry name" value="AT3G44326-like"/>
</dbReference>
<dbReference type="Proteomes" id="UP001632038">
    <property type="component" value="Unassembled WGS sequence"/>
</dbReference>
<dbReference type="AlphaFoldDB" id="A0ABD3EN57"/>
<feature type="transmembrane region" description="Helical" evidence="1">
    <location>
        <begin position="312"/>
        <end position="334"/>
    </location>
</feature>
<evidence type="ECO:0000313" key="4">
    <source>
        <dbReference type="Proteomes" id="UP001632038"/>
    </source>
</evidence>
<dbReference type="EMBL" id="JAVIJP010000001">
    <property type="protein sequence ID" value="KAL3655853.1"/>
    <property type="molecule type" value="Genomic_DNA"/>
</dbReference>
<evidence type="ECO:0000259" key="2">
    <source>
        <dbReference type="PROSITE" id="PS50181"/>
    </source>
</evidence>
<keyword evidence="1" id="KW-0472">Membrane</keyword>
<keyword evidence="1" id="KW-1133">Transmembrane helix</keyword>
<name>A0ABD3EN57_9LAMI</name>
<dbReference type="PANTHER" id="PTHR33736">
    <property type="entry name" value="F-BOX PROTEIN-RELATED"/>
    <property type="match status" value="1"/>
</dbReference>
<dbReference type="InterPro" id="IPR036047">
    <property type="entry name" value="F-box-like_dom_sf"/>
</dbReference>
<comment type="caution">
    <text evidence="3">The sequence shown here is derived from an EMBL/GenBank/DDBJ whole genome shotgun (WGS) entry which is preliminary data.</text>
</comment>
<dbReference type="SUPFAM" id="SSF81383">
    <property type="entry name" value="F-box domain"/>
    <property type="match status" value="1"/>
</dbReference>
<organism evidence="3 4">
    <name type="scientific">Castilleja foliolosa</name>
    <dbReference type="NCBI Taxonomy" id="1961234"/>
    <lineage>
        <taxon>Eukaryota</taxon>
        <taxon>Viridiplantae</taxon>
        <taxon>Streptophyta</taxon>
        <taxon>Embryophyta</taxon>
        <taxon>Tracheophyta</taxon>
        <taxon>Spermatophyta</taxon>
        <taxon>Magnoliopsida</taxon>
        <taxon>eudicotyledons</taxon>
        <taxon>Gunneridae</taxon>
        <taxon>Pentapetalae</taxon>
        <taxon>asterids</taxon>
        <taxon>lamiids</taxon>
        <taxon>Lamiales</taxon>
        <taxon>Orobanchaceae</taxon>
        <taxon>Pedicularideae</taxon>
        <taxon>Castillejinae</taxon>
        <taxon>Castilleja</taxon>
    </lineage>
</organism>
<dbReference type="Gene3D" id="1.20.1280.50">
    <property type="match status" value="1"/>
</dbReference>
<feature type="domain" description="F-box" evidence="2">
    <location>
        <begin position="5"/>
        <end position="51"/>
    </location>
</feature>
<keyword evidence="4" id="KW-1185">Reference proteome</keyword>
<proteinExistence type="predicted"/>
<dbReference type="Pfam" id="PF12937">
    <property type="entry name" value="F-box-like"/>
    <property type="match status" value="1"/>
</dbReference>
<dbReference type="InterPro" id="IPR001810">
    <property type="entry name" value="F-box_dom"/>
</dbReference>
<dbReference type="PROSITE" id="PS50181">
    <property type="entry name" value="FBOX"/>
    <property type="match status" value="1"/>
</dbReference>